<gene>
    <name evidence="2" type="ORF">LTR82_011252</name>
</gene>
<dbReference type="AlphaFoldDB" id="A0AAN6J694"/>
<protein>
    <submittedName>
        <fullName evidence="2">Uncharacterized protein</fullName>
    </submittedName>
</protein>
<name>A0AAN6J694_9PEZI</name>
<reference evidence="2" key="1">
    <citation type="submission" date="2021-12" db="EMBL/GenBank/DDBJ databases">
        <title>Black yeast isolated from Biological Soil Crust.</title>
        <authorList>
            <person name="Kurbessoian T."/>
        </authorList>
    </citation>
    <scope>NUCLEOTIDE SEQUENCE</scope>
    <source>
        <strain evidence="2">CCFEE 5208</strain>
    </source>
</reference>
<sequence length="930" mass="105562">MMSSAEASGQLTVTDFLPQATGRWTPPIQRLSNELLRAILDQLVPDPERTVPIDRRQFLSVESFVKPLLDSGRGAVKDVGAFRSTCRRFADVGAPLLYTRVAARFSKNGLKKLEQLTEWPHLARHVKKFSYLVSYFYKHAPDAGEALLAVHANHLRQKVEEQRQIVDSEEDVRVLKKAIASFASLQFVQLLRLTDEEDRALLTYIHHHGDSRQLLEWAPACSRGSRTIGTALLHSDVPWSRFSSPTLSPQSATFLAAYRPQSLSTLAARLTCLTLHFDDGNDLDQKMSELSDLFRTVFSTAVNMQAVHVGFPSHRPLTLRLKDVFHNVTWEKLVAFGVQGWKLDAEEIIDLALRHRERLKGLRLRDVLLKDGSAWKDVLSVLRDSMYRLEWVSLRRIGYARHFDEVWLAAGAEVPEDPPPGESDSDESAEDDDPIAGSSLGYTATNGAVEGDDDVEQSGSEIDSDDEREPEPESNDMDFPLLTSLDTPSSAPWCNCNGASHLESVEDLGDDGHTVGDDGYTIPNLKRKAWEKRRRKEDQVVQNLDKQVKAYQAKSFENFINAGVRVNFRESETAGPLIGSNGKMLGFNEYHVDIWGEELYRVSVSLCRNGQVRIRHLDGWVKVLEYLCHLKVKIDPHYTDGTPEMRSDLHSQWWRVNGKAFPLLQLPRELRDIIYDYSFGSKIEPYPTNKARLGAKAKPQRGVALMRVNRQVSSEIRSLLGRQTPFLIEHNRIMALLLSSPFRRNHIRRLELALSHKEFINLFGFTFPDVHYETRWQAKALRGMQLKHLMLRIARPSLITGSVVFDGACQRVAMGWILAAAWPYVKGHPVQIAGYVKRQQRVEFEAACLVVKKRFEQWNRVRVAVGHPEGSLADYDQWMVWVDGEEDGGVRLIEESSQEVQRFVPDCQVGELPPRCECGTPCTAREWTEE</sequence>
<feature type="compositionally biased region" description="Acidic residues" evidence="1">
    <location>
        <begin position="450"/>
        <end position="476"/>
    </location>
</feature>
<dbReference type="Proteomes" id="UP001168146">
    <property type="component" value="Unassembled WGS sequence"/>
</dbReference>
<dbReference type="PANTHER" id="PTHR38790:SF9">
    <property type="entry name" value="F-BOX DOMAIN-CONTAINING PROTEIN"/>
    <property type="match status" value="1"/>
</dbReference>
<accession>A0AAN6J694</accession>
<evidence type="ECO:0000313" key="3">
    <source>
        <dbReference type="Proteomes" id="UP001168146"/>
    </source>
</evidence>
<feature type="compositionally biased region" description="Acidic residues" evidence="1">
    <location>
        <begin position="423"/>
        <end position="434"/>
    </location>
</feature>
<evidence type="ECO:0000256" key="1">
    <source>
        <dbReference type="SAM" id="MobiDB-lite"/>
    </source>
</evidence>
<feature type="region of interest" description="Disordered" evidence="1">
    <location>
        <begin position="413"/>
        <end position="484"/>
    </location>
</feature>
<dbReference type="EMBL" id="JASUXU010000041">
    <property type="protein sequence ID" value="KAK0317735.1"/>
    <property type="molecule type" value="Genomic_DNA"/>
</dbReference>
<evidence type="ECO:0000313" key="2">
    <source>
        <dbReference type="EMBL" id="KAK0317735.1"/>
    </source>
</evidence>
<comment type="caution">
    <text evidence="2">The sequence shown here is derived from an EMBL/GenBank/DDBJ whole genome shotgun (WGS) entry which is preliminary data.</text>
</comment>
<proteinExistence type="predicted"/>
<organism evidence="2 3">
    <name type="scientific">Friedmanniomyces endolithicus</name>
    <dbReference type="NCBI Taxonomy" id="329885"/>
    <lineage>
        <taxon>Eukaryota</taxon>
        <taxon>Fungi</taxon>
        <taxon>Dikarya</taxon>
        <taxon>Ascomycota</taxon>
        <taxon>Pezizomycotina</taxon>
        <taxon>Dothideomycetes</taxon>
        <taxon>Dothideomycetidae</taxon>
        <taxon>Mycosphaerellales</taxon>
        <taxon>Teratosphaeriaceae</taxon>
        <taxon>Friedmanniomyces</taxon>
    </lineage>
</organism>
<dbReference type="PANTHER" id="PTHR38790">
    <property type="entry name" value="2EXR DOMAIN-CONTAINING PROTEIN-RELATED"/>
    <property type="match status" value="1"/>
</dbReference>